<reference evidence="3" key="1">
    <citation type="submission" date="2016-11" db="UniProtKB">
        <authorList>
            <consortium name="WormBaseParasite"/>
        </authorList>
    </citation>
    <scope>IDENTIFICATION</scope>
</reference>
<evidence type="ECO:0000313" key="3">
    <source>
        <dbReference type="WBParaSite" id="MhA1_Contig2679.frz3.gene1"/>
    </source>
</evidence>
<protein>
    <submittedName>
        <fullName evidence="3">Uncharacterized protein</fullName>
    </submittedName>
</protein>
<feature type="compositionally biased region" description="Low complexity" evidence="1">
    <location>
        <begin position="207"/>
        <end position="220"/>
    </location>
</feature>
<feature type="region of interest" description="Disordered" evidence="1">
    <location>
        <begin position="195"/>
        <end position="225"/>
    </location>
</feature>
<keyword evidence="2" id="KW-1185">Reference proteome</keyword>
<proteinExistence type="predicted"/>
<evidence type="ECO:0000313" key="2">
    <source>
        <dbReference type="Proteomes" id="UP000095281"/>
    </source>
</evidence>
<name>A0A1I8BK28_MELHA</name>
<dbReference type="WBParaSite" id="MhA1_Contig2679.frz3.gene1">
    <property type="protein sequence ID" value="MhA1_Contig2679.frz3.gene1"/>
    <property type="gene ID" value="MhA1_Contig2679.frz3.gene1"/>
</dbReference>
<feature type="compositionally biased region" description="Polar residues" evidence="1">
    <location>
        <begin position="195"/>
        <end position="205"/>
    </location>
</feature>
<evidence type="ECO:0000256" key="1">
    <source>
        <dbReference type="SAM" id="MobiDB-lite"/>
    </source>
</evidence>
<dbReference type="Proteomes" id="UP000095281">
    <property type="component" value="Unplaced"/>
</dbReference>
<sequence>MLDISYKINNNNQLISTTTNIQNKKTNNRQYTVPLSSPKSPQKSLENKNISQSLLPIYLNQKTFFPFFSTNIQQKPKLCAKLSDKIKNIKQNENKQLNGYFEEEEERIRRFSIADLAEAALRHQRHQKQLYRSVAVIECCQQQNNQQKCPTANFYIKCLCKENKIKINKTKNTFSSLSRGPSLLRHRRRLFSQYQQKRNCSSSGTHPRPSSRNSGSFFSSTEEKCNGDLTQPSSILVNSSGGGCNYINNNCLSTTLPPLNNEINTKSLEWSPTIEEKILNKKTDQTNILQQRQQQILRRRQSGYGISITTESQAKMRCKLRKLYFLKRNKICDLSLALAIIG</sequence>
<dbReference type="AlphaFoldDB" id="A0A1I8BK28"/>
<accession>A0A1I8BK28</accession>
<organism evidence="2 3">
    <name type="scientific">Meloidogyne hapla</name>
    <name type="common">Root-knot nematode worm</name>
    <dbReference type="NCBI Taxonomy" id="6305"/>
    <lineage>
        <taxon>Eukaryota</taxon>
        <taxon>Metazoa</taxon>
        <taxon>Ecdysozoa</taxon>
        <taxon>Nematoda</taxon>
        <taxon>Chromadorea</taxon>
        <taxon>Rhabditida</taxon>
        <taxon>Tylenchina</taxon>
        <taxon>Tylenchomorpha</taxon>
        <taxon>Tylenchoidea</taxon>
        <taxon>Meloidogynidae</taxon>
        <taxon>Meloidogyninae</taxon>
        <taxon>Meloidogyne</taxon>
    </lineage>
</organism>